<keyword evidence="3 9" id="KW-0489">Methyltransferase</keyword>
<dbReference type="RefSeq" id="WP_008473209.1">
    <property type="nucleotide sequence ID" value="NZ_AYZO01000011.1"/>
</dbReference>
<dbReference type="Proteomes" id="UP000009326">
    <property type="component" value="Unassembled WGS sequence"/>
</dbReference>
<dbReference type="EMBL" id="CAKC01000048">
    <property type="protein sequence ID" value="CCI87086.1"/>
    <property type="molecule type" value="Genomic_DNA"/>
</dbReference>
<dbReference type="EC" id="2.1.1.33" evidence="9"/>
<feature type="binding site" evidence="9">
    <location>
        <position position="120"/>
    </location>
    <ligand>
        <name>S-adenosyl-L-methionine</name>
        <dbReference type="ChEBI" id="CHEBI:59789"/>
    </ligand>
</feature>
<comment type="pathway">
    <text evidence="7 9">tRNA modification; N(7)-methylguanine-tRNA biosynthesis.</text>
</comment>
<comment type="caution">
    <text evidence="10">The sequence shown here is derived from an EMBL/GenBank/DDBJ whole genome shotgun (WGS) entry which is preliminary data.</text>
</comment>
<gene>
    <name evidence="9" type="primary">trmB</name>
    <name evidence="10" type="ORF">BN52_02315</name>
</gene>
<accession>I7LD68</accession>
<dbReference type="Pfam" id="PF02390">
    <property type="entry name" value="Methyltransf_4"/>
    <property type="match status" value="1"/>
</dbReference>
<sequence length="221" mass="25528">MRLRNKPWAVKLVNEHPESVIQDPDPSKVIDWSERFADISRPLEIEVGSGKGRFITTLAERYPEKNFVALELQTTAAGIILRTKLEKKLDNLQIMRADAADIDAFFAVNSADKIYLNFSDPWPKSRHEKRRLTYKSFLQKYQTVLKDNGLLEFKTDNSGLFAYSLKSLNNFGMQFDFVSVDLHHEADEIVEQNIETEYEHKFASKGNPIYALHAKFQTKDL</sequence>
<dbReference type="CDD" id="cd02440">
    <property type="entry name" value="AdoMet_MTases"/>
    <property type="match status" value="1"/>
</dbReference>
<dbReference type="HAMAP" id="MF_01057">
    <property type="entry name" value="tRNA_methyltr_TrmB"/>
    <property type="match status" value="1"/>
</dbReference>
<dbReference type="SUPFAM" id="SSF53335">
    <property type="entry name" value="S-adenosyl-L-methionine-dependent methyltransferases"/>
    <property type="match status" value="1"/>
</dbReference>
<dbReference type="STRING" id="1423751.FC38_GL000299"/>
<keyword evidence="4 9" id="KW-0808">Transferase</keyword>
<dbReference type="Gene3D" id="3.40.50.150">
    <property type="entry name" value="Vaccinia Virus protein VP39"/>
    <property type="match status" value="1"/>
</dbReference>
<comment type="similarity">
    <text evidence="8 9">Belongs to the class I-like SAM-binding methyltransferase superfamily. TrmB family.</text>
</comment>
<reference evidence="10 11" key="1">
    <citation type="submission" date="2012-06" db="EMBL/GenBank/DDBJ databases">
        <title>Draft genome sequence of Lactobacillus gigeriorum CRBIP 24.85T, isolated from chicken crop.</title>
        <authorList>
            <person name="Cousin S."/>
            <person name="Ma L."/>
            <person name="Creno S."/>
            <person name="Clermont D."/>
            <person name="Loux V."/>
            <person name="Bizet C."/>
            <person name="Bouchier C."/>
        </authorList>
    </citation>
    <scope>NUCLEOTIDE SEQUENCE [LARGE SCALE GENOMIC DNA]</scope>
    <source>
        <strain evidence="11">CRBIP 24.85T</strain>
    </source>
</reference>
<evidence type="ECO:0000313" key="10">
    <source>
        <dbReference type="EMBL" id="CCI87086.1"/>
    </source>
</evidence>
<feature type="binding site" evidence="9">
    <location>
        <position position="124"/>
    </location>
    <ligand>
        <name>substrate</name>
    </ligand>
</feature>
<dbReference type="PANTHER" id="PTHR23417">
    <property type="entry name" value="3-DEOXY-D-MANNO-OCTULOSONIC-ACID TRANSFERASE/TRNA GUANINE-N 7 - -METHYLTRANSFERASE"/>
    <property type="match status" value="1"/>
</dbReference>
<evidence type="ECO:0000313" key="11">
    <source>
        <dbReference type="Proteomes" id="UP000009326"/>
    </source>
</evidence>
<feature type="binding site" evidence="9">
    <location>
        <position position="71"/>
    </location>
    <ligand>
        <name>S-adenosyl-L-methionine</name>
        <dbReference type="ChEBI" id="CHEBI:59789"/>
    </ligand>
</feature>
<dbReference type="GO" id="GO:0043527">
    <property type="term" value="C:tRNA methyltransferase complex"/>
    <property type="evidence" value="ECO:0007669"/>
    <property type="project" value="TreeGrafter"/>
</dbReference>
<dbReference type="InterPro" id="IPR055361">
    <property type="entry name" value="tRNA_methyltr_TrmB_bact"/>
</dbReference>
<comment type="catalytic activity">
    <reaction evidence="1 9">
        <text>guanosine(46) in tRNA + S-adenosyl-L-methionine = N(7)-methylguanosine(46) in tRNA + S-adenosyl-L-homocysteine</text>
        <dbReference type="Rhea" id="RHEA:42708"/>
        <dbReference type="Rhea" id="RHEA-COMP:10188"/>
        <dbReference type="Rhea" id="RHEA-COMP:10189"/>
        <dbReference type="ChEBI" id="CHEBI:57856"/>
        <dbReference type="ChEBI" id="CHEBI:59789"/>
        <dbReference type="ChEBI" id="CHEBI:74269"/>
        <dbReference type="ChEBI" id="CHEBI:74480"/>
        <dbReference type="EC" id="2.1.1.33"/>
    </reaction>
</comment>
<name>I7LD68_9LACO</name>
<keyword evidence="6 9" id="KW-0819">tRNA processing</keyword>
<feature type="binding site" evidence="9">
    <location>
        <position position="46"/>
    </location>
    <ligand>
        <name>S-adenosyl-L-methionine</name>
        <dbReference type="ChEBI" id="CHEBI:59789"/>
    </ligand>
</feature>
<evidence type="ECO:0000256" key="2">
    <source>
        <dbReference type="ARBA" id="ARBA00003015"/>
    </source>
</evidence>
<keyword evidence="5 9" id="KW-0949">S-adenosyl-L-methionine</keyword>
<dbReference type="InterPro" id="IPR003358">
    <property type="entry name" value="tRNA_(Gua-N-7)_MeTrfase_Trmb"/>
</dbReference>
<feature type="region of interest" description="Interaction with RNA" evidence="9">
    <location>
        <begin position="126"/>
        <end position="131"/>
    </location>
</feature>
<evidence type="ECO:0000256" key="3">
    <source>
        <dbReference type="ARBA" id="ARBA00022603"/>
    </source>
</evidence>
<evidence type="ECO:0000256" key="6">
    <source>
        <dbReference type="ARBA" id="ARBA00022694"/>
    </source>
</evidence>
<protein>
    <recommendedName>
        <fullName evidence="9">tRNA (guanine-N(7)-)-methyltransferase</fullName>
        <ecNumber evidence="9">2.1.1.33</ecNumber>
    </recommendedName>
    <alternativeName>
        <fullName evidence="9">tRNA (guanine(46)-N(7))-methyltransferase</fullName>
    </alternativeName>
    <alternativeName>
        <fullName evidence="9">tRNA(m7G46)-methyltransferase</fullName>
    </alternativeName>
</protein>
<dbReference type="PANTHER" id="PTHR23417:SF14">
    <property type="entry name" value="PENTACOTRIPEPTIDE-REPEAT REGION OF PRORP DOMAIN-CONTAINING PROTEIN"/>
    <property type="match status" value="1"/>
</dbReference>
<dbReference type="UniPathway" id="UPA00989"/>
<organism evidence="10 11">
    <name type="scientific">Lactobacillus gigeriorum DSM 23908 = CRBIP 24.85</name>
    <dbReference type="NCBI Taxonomy" id="1423751"/>
    <lineage>
        <taxon>Bacteria</taxon>
        <taxon>Bacillati</taxon>
        <taxon>Bacillota</taxon>
        <taxon>Bacilli</taxon>
        <taxon>Lactobacillales</taxon>
        <taxon>Lactobacillaceae</taxon>
        <taxon>Lactobacillus</taxon>
    </lineage>
</organism>
<dbReference type="InterPro" id="IPR029063">
    <property type="entry name" value="SAM-dependent_MTases_sf"/>
</dbReference>
<comment type="function">
    <text evidence="2 9">Catalyzes the formation of N(7)-methylguanine at position 46 (m7G46) in tRNA.</text>
</comment>
<evidence type="ECO:0000256" key="9">
    <source>
        <dbReference type="HAMAP-Rule" id="MF_01057"/>
    </source>
</evidence>
<dbReference type="GO" id="GO:0008176">
    <property type="term" value="F:tRNA (guanine(46)-N7)-methyltransferase activity"/>
    <property type="evidence" value="ECO:0007669"/>
    <property type="project" value="UniProtKB-UniRule"/>
</dbReference>
<feature type="binding site" evidence="9">
    <location>
        <position position="98"/>
    </location>
    <ligand>
        <name>S-adenosyl-L-methionine</name>
        <dbReference type="ChEBI" id="CHEBI:59789"/>
    </ligand>
</feature>
<dbReference type="OrthoDB" id="9802090at2"/>
<evidence type="ECO:0000256" key="5">
    <source>
        <dbReference type="ARBA" id="ARBA00022691"/>
    </source>
</evidence>
<evidence type="ECO:0000256" key="7">
    <source>
        <dbReference type="ARBA" id="ARBA00060552"/>
    </source>
</evidence>
<dbReference type="NCBIfam" id="NF001080">
    <property type="entry name" value="PRK00121.2-2"/>
    <property type="match status" value="1"/>
</dbReference>
<feature type="binding site" evidence="9">
    <location>
        <position position="156"/>
    </location>
    <ligand>
        <name>substrate</name>
    </ligand>
</feature>
<proteinExistence type="inferred from homology"/>
<feature type="binding site" evidence="9">
    <location>
        <begin position="196"/>
        <end position="199"/>
    </location>
    <ligand>
        <name>substrate</name>
    </ligand>
</feature>
<dbReference type="NCBIfam" id="TIGR00091">
    <property type="entry name" value="tRNA (guanosine(46)-N7)-methyltransferase TrmB"/>
    <property type="match status" value="1"/>
</dbReference>
<dbReference type="AlphaFoldDB" id="I7LD68"/>
<evidence type="ECO:0000256" key="8">
    <source>
        <dbReference type="ARBA" id="ARBA00060767"/>
    </source>
</evidence>
<evidence type="ECO:0000256" key="4">
    <source>
        <dbReference type="ARBA" id="ARBA00022679"/>
    </source>
</evidence>
<dbReference type="PROSITE" id="PS51625">
    <property type="entry name" value="SAM_MT_TRMB"/>
    <property type="match status" value="1"/>
</dbReference>
<dbReference type="FunFam" id="3.40.50.150:FF:000035">
    <property type="entry name" value="tRNA (guanine-N(7)-)-methyltransferase"/>
    <property type="match status" value="1"/>
</dbReference>
<evidence type="ECO:0000256" key="1">
    <source>
        <dbReference type="ARBA" id="ARBA00000142"/>
    </source>
</evidence>